<protein>
    <submittedName>
        <fullName evidence="2">TNT domain-containing protein</fullName>
    </submittedName>
</protein>
<evidence type="ECO:0000313" key="2">
    <source>
        <dbReference type="EMBL" id="MBI0553024.1"/>
    </source>
</evidence>
<dbReference type="Proteomes" id="UP001194579">
    <property type="component" value="Unassembled WGS sequence"/>
</dbReference>
<accession>A0ABS0RTU1</accession>
<reference evidence="3" key="1">
    <citation type="submission" date="2023-07" db="EMBL/GenBank/DDBJ databases">
        <title>Identification of Pectobacterium versatile causing blackleg of potato from New York State with a whole genome sequencing approach.</title>
        <authorList>
            <person name="Ma X."/>
            <person name="Swingle B."/>
        </authorList>
    </citation>
    <scope>NUCLEOTIDE SEQUENCE [LARGE SCALE GENOMIC DNA]</scope>
    <source>
        <strain evidence="3">NY1588A</strain>
    </source>
</reference>
<comment type="caution">
    <text evidence="2">The sequence shown here is derived from an EMBL/GenBank/DDBJ whole genome shotgun (WGS) entry which is preliminary data.</text>
</comment>
<name>A0ABS0RTU1_PECPM</name>
<gene>
    <name evidence="2" type="ORF">F6Q06_00735</name>
</gene>
<feature type="domain" description="TNT" evidence="1">
    <location>
        <begin position="11"/>
        <end position="81"/>
    </location>
</feature>
<dbReference type="InterPro" id="IPR053024">
    <property type="entry name" value="Fungal_surface_NADase"/>
</dbReference>
<keyword evidence="3" id="KW-1185">Reference proteome</keyword>
<dbReference type="Pfam" id="PF14021">
    <property type="entry name" value="TNT"/>
    <property type="match status" value="1"/>
</dbReference>
<dbReference type="InterPro" id="IPR025331">
    <property type="entry name" value="TNT"/>
</dbReference>
<organism evidence="2 3">
    <name type="scientific">Pectobacterium parmentieri</name>
    <dbReference type="NCBI Taxonomy" id="1905730"/>
    <lineage>
        <taxon>Bacteria</taxon>
        <taxon>Pseudomonadati</taxon>
        <taxon>Pseudomonadota</taxon>
        <taxon>Gammaproteobacteria</taxon>
        <taxon>Enterobacterales</taxon>
        <taxon>Pectobacteriaceae</taxon>
        <taxon>Pectobacterium</taxon>
    </lineage>
</organism>
<sequence>MGFEGEPAKTTIPVGTHLDRYGEPNGSFLAPKGTPYEQRALAPGAKSETYYEYEVIKPLPAIQGKIASAFGQPGGGIQILPNMQERGMLTGW</sequence>
<dbReference type="PANTHER" id="PTHR42059">
    <property type="entry name" value="TNT DOMAIN-CONTAINING PROTEIN"/>
    <property type="match status" value="1"/>
</dbReference>
<proteinExistence type="predicted"/>
<dbReference type="RefSeq" id="WP_148273034.1">
    <property type="nucleotide sequence ID" value="NC_017845.1"/>
</dbReference>
<evidence type="ECO:0000313" key="3">
    <source>
        <dbReference type="Proteomes" id="UP001194579"/>
    </source>
</evidence>
<dbReference type="PANTHER" id="PTHR42059:SF1">
    <property type="entry name" value="TNT DOMAIN-CONTAINING PROTEIN"/>
    <property type="match status" value="1"/>
</dbReference>
<evidence type="ECO:0000259" key="1">
    <source>
        <dbReference type="Pfam" id="PF14021"/>
    </source>
</evidence>
<dbReference type="EMBL" id="WABS01000001">
    <property type="protein sequence ID" value="MBI0553024.1"/>
    <property type="molecule type" value="Genomic_DNA"/>
</dbReference>